<evidence type="ECO:0000256" key="8">
    <source>
        <dbReference type="SAM" id="Phobius"/>
    </source>
</evidence>
<dbReference type="Proteomes" id="UP000076023">
    <property type="component" value="Unassembled WGS sequence"/>
</dbReference>
<keyword evidence="4" id="KW-1003">Cell membrane</keyword>
<comment type="similarity">
    <text evidence="2">Belongs to the major facilitator superfamily. Bcr/CmlA family.</text>
</comment>
<comment type="subcellular location">
    <subcellularLocation>
        <location evidence="1">Cell membrane</location>
        <topology evidence="1">Multi-pass membrane protein</topology>
    </subcellularLocation>
</comment>
<feature type="transmembrane region" description="Helical" evidence="8">
    <location>
        <begin position="163"/>
        <end position="185"/>
    </location>
</feature>
<dbReference type="PANTHER" id="PTHR42718">
    <property type="entry name" value="MAJOR FACILITATOR SUPERFAMILY MULTIDRUG TRANSPORTER MFSC"/>
    <property type="match status" value="1"/>
</dbReference>
<evidence type="ECO:0000313" key="11">
    <source>
        <dbReference type="Proteomes" id="UP000076023"/>
    </source>
</evidence>
<feature type="transmembrane region" description="Helical" evidence="8">
    <location>
        <begin position="77"/>
        <end position="98"/>
    </location>
</feature>
<dbReference type="SUPFAM" id="SSF103473">
    <property type="entry name" value="MFS general substrate transporter"/>
    <property type="match status" value="1"/>
</dbReference>
<proteinExistence type="inferred from homology"/>
<feature type="domain" description="Major facilitator superfamily (MFS) profile" evidence="9">
    <location>
        <begin position="11"/>
        <end position="402"/>
    </location>
</feature>
<dbReference type="InterPro" id="IPR020846">
    <property type="entry name" value="MFS_dom"/>
</dbReference>
<feature type="transmembrane region" description="Helical" evidence="8">
    <location>
        <begin position="206"/>
        <end position="239"/>
    </location>
</feature>
<evidence type="ECO:0000256" key="1">
    <source>
        <dbReference type="ARBA" id="ARBA00004651"/>
    </source>
</evidence>
<dbReference type="InParanoid" id="A0A146G6N9"/>
<keyword evidence="6 8" id="KW-1133">Transmembrane helix</keyword>
<keyword evidence="11" id="KW-1185">Reference proteome</keyword>
<gene>
    <name evidence="10" type="ORF">TSACC_21438</name>
</gene>
<dbReference type="FunCoup" id="A0A146G6N9">
    <property type="interactions" value="344"/>
</dbReference>
<feature type="transmembrane region" description="Helical" evidence="8">
    <location>
        <begin position="44"/>
        <end position="65"/>
    </location>
</feature>
<accession>A0A146G6N9</accession>
<evidence type="ECO:0000256" key="4">
    <source>
        <dbReference type="ARBA" id="ARBA00022475"/>
    </source>
</evidence>
<dbReference type="STRING" id="690879.TSACC_21438"/>
<reference evidence="11" key="1">
    <citation type="journal article" date="2017" name="Genome Announc.">
        <title>Draft Genome Sequence of Terrimicrobium sacchariphilum NM-5T, a Facultative Anaerobic Soil Bacterium of the Class Spartobacteria.</title>
        <authorList>
            <person name="Qiu Y.L."/>
            <person name="Tourlousse D.M."/>
            <person name="Matsuura N."/>
            <person name="Ohashi A."/>
            <person name="Sekiguchi Y."/>
        </authorList>
    </citation>
    <scope>NUCLEOTIDE SEQUENCE [LARGE SCALE GENOMIC DNA]</scope>
    <source>
        <strain evidence="11">NM-5</strain>
    </source>
</reference>
<feature type="transmembrane region" description="Helical" evidence="8">
    <location>
        <begin position="135"/>
        <end position="157"/>
    </location>
</feature>
<dbReference type="GO" id="GO:1990961">
    <property type="term" value="P:xenobiotic detoxification by transmembrane export across the plasma membrane"/>
    <property type="evidence" value="ECO:0007669"/>
    <property type="project" value="InterPro"/>
</dbReference>
<dbReference type="GO" id="GO:0005886">
    <property type="term" value="C:plasma membrane"/>
    <property type="evidence" value="ECO:0007669"/>
    <property type="project" value="UniProtKB-SubCell"/>
</dbReference>
<dbReference type="InterPro" id="IPR036259">
    <property type="entry name" value="MFS_trans_sf"/>
</dbReference>
<evidence type="ECO:0000259" key="9">
    <source>
        <dbReference type="PROSITE" id="PS50850"/>
    </source>
</evidence>
<evidence type="ECO:0000313" key="10">
    <source>
        <dbReference type="EMBL" id="GAT33033.1"/>
    </source>
</evidence>
<feature type="transmembrane region" description="Helical" evidence="8">
    <location>
        <begin position="314"/>
        <end position="336"/>
    </location>
</feature>
<dbReference type="PANTHER" id="PTHR42718:SF46">
    <property type="entry name" value="BLR6921 PROTEIN"/>
    <property type="match status" value="1"/>
</dbReference>
<evidence type="ECO:0000256" key="7">
    <source>
        <dbReference type="ARBA" id="ARBA00023136"/>
    </source>
</evidence>
<dbReference type="Pfam" id="PF07690">
    <property type="entry name" value="MFS_1"/>
    <property type="match status" value="1"/>
</dbReference>
<dbReference type="InterPro" id="IPR004812">
    <property type="entry name" value="Efflux_drug-R_Bcr/CmlA"/>
</dbReference>
<comment type="caution">
    <text evidence="10">The sequence shown here is derived from an EMBL/GenBank/DDBJ whole genome shotgun (WGS) entry which is preliminary data.</text>
</comment>
<dbReference type="CDD" id="cd17320">
    <property type="entry name" value="MFS_MdfA_MDR_like"/>
    <property type="match status" value="1"/>
</dbReference>
<dbReference type="OrthoDB" id="9800416at2"/>
<dbReference type="Gene3D" id="1.20.1720.10">
    <property type="entry name" value="Multidrug resistance protein D"/>
    <property type="match status" value="1"/>
</dbReference>
<keyword evidence="7 8" id="KW-0472">Membrane</keyword>
<dbReference type="InterPro" id="IPR011701">
    <property type="entry name" value="MFS"/>
</dbReference>
<sequence length="408" mass="43846">MKSTAGHHKGVPFLLAALSALGPFSIDAYLPSFRDIGHHFGASPLVVQQTITAYLLPFGAMTLFHGALSDSFGRRRVTLIMVAIFVLASIGCMCAWSIESLISFRVLQGLSAGGGMIIGRAMVRDLFDGIEAQRLMSQIAVVFAIAPALGPIVGGWLQMAVGWRAVFGFLVVFSALVWLACWKALPETLPHANRQPLHPLHLLRGYWGALSSIQFVTLAVTLTLNFSAVFVYIVSAPAFIFGILRRQETEFFWLFGPITAGMMLGTALAGRLAGRLSSARILTSAYGLMFASALGNFVFSLTHPPSLPWSIVPLFFYVVGSAMGMPTLTIMALDIFPHRRGLASSCQGFIQTSGNTIITAVAAPALWSSALYLSMGMLGIFLTSGVALLAYSLLSRASRKRLPIRTPG</sequence>
<dbReference type="EMBL" id="BDCO01000002">
    <property type="protein sequence ID" value="GAT33033.1"/>
    <property type="molecule type" value="Genomic_DNA"/>
</dbReference>
<name>A0A146G6N9_TERSA</name>
<feature type="transmembrane region" description="Helical" evidence="8">
    <location>
        <begin position="281"/>
        <end position="302"/>
    </location>
</feature>
<dbReference type="AlphaFoldDB" id="A0A146G6N9"/>
<evidence type="ECO:0000256" key="3">
    <source>
        <dbReference type="ARBA" id="ARBA00022448"/>
    </source>
</evidence>
<feature type="transmembrane region" description="Helical" evidence="8">
    <location>
        <begin position="251"/>
        <end position="269"/>
    </location>
</feature>
<evidence type="ECO:0000256" key="6">
    <source>
        <dbReference type="ARBA" id="ARBA00022989"/>
    </source>
</evidence>
<dbReference type="PROSITE" id="PS50850">
    <property type="entry name" value="MFS"/>
    <property type="match status" value="1"/>
</dbReference>
<feature type="transmembrane region" description="Helical" evidence="8">
    <location>
        <begin position="373"/>
        <end position="394"/>
    </location>
</feature>
<organism evidence="10 11">
    <name type="scientific">Terrimicrobium sacchariphilum</name>
    <dbReference type="NCBI Taxonomy" id="690879"/>
    <lineage>
        <taxon>Bacteria</taxon>
        <taxon>Pseudomonadati</taxon>
        <taxon>Verrucomicrobiota</taxon>
        <taxon>Terrimicrobiia</taxon>
        <taxon>Terrimicrobiales</taxon>
        <taxon>Terrimicrobiaceae</taxon>
        <taxon>Terrimicrobium</taxon>
    </lineage>
</organism>
<dbReference type="NCBIfam" id="TIGR00710">
    <property type="entry name" value="efflux_Bcr_CflA"/>
    <property type="match status" value="1"/>
</dbReference>
<evidence type="ECO:0000256" key="2">
    <source>
        <dbReference type="ARBA" id="ARBA00006236"/>
    </source>
</evidence>
<evidence type="ECO:0000256" key="5">
    <source>
        <dbReference type="ARBA" id="ARBA00022692"/>
    </source>
</evidence>
<keyword evidence="3" id="KW-0813">Transport</keyword>
<protein>
    <submittedName>
        <fullName evidence="10">MFS transporter, DHA1 family</fullName>
    </submittedName>
</protein>
<keyword evidence="5 8" id="KW-0812">Transmembrane</keyword>
<dbReference type="GO" id="GO:0042910">
    <property type="term" value="F:xenobiotic transmembrane transporter activity"/>
    <property type="evidence" value="ECO:0007669"/>
    <property type="project" value="InterPro"/>
</dbReference>